<dbReference type="InterPro" id="IPR035986">
    <property type="entry name" value="PKD_dom_sf"/>
</dbReference>
<dbReference type="CDD" id="cd00063">
    <property type="entry name" value="FN3"/>
    <property type="match status" value="1"/>
</dbReference>
<dbReference type="PROSITE" id="PS50853">
    <property type="entry name" value="FN3"/>
    <property type="match status" value="2"/>
</dbReference>
<dbReference type="SUPFAM" id="SSF49299">
    <property type="entry name" value="PKD domain"/>
    <property type="match status" value="1"/>
</dbReference>
<dbReference type="SMART" id="SM00060">
    <property type="entry name" value="FN3"/>
    <property type="match status" value="2"/>
</dbReference>
<keyword evidence="5" id="KW-1185">Reference proteome</keyword>
<gene>
    <name evidence="4" type="ORF">BLX24_21895</name>
</gene>
<reference evidence="4 5" key="1">
    <citation type="submission" date="2016-10" db="EMBL/GenBank/DDBJ databases">
        <title>Arsenicibacter rosenii gen. nov., sp. nov., an efficient arsenic-methylating bacterium isolated from an arsenic-contaminated paddy soil.</title>
        <authorList>
            <person name="Huang K."/>
        </authorList>
    </citation>
    <scope>NUCLEOTIDE SEQUENCE [LARGE SCALE GENOMIC DNA]</scope>
    <source>
        <strain evidence="4 5">SM-1</strain>
    </source>
</reference>
<feature type="signal peptide" evidence="1">
    <location>
        <begin position="1"/>
        <end position="18"/>
    </location>
</feature>
<sequence length="544" mass="58652">MIGYTALLVLTLSVVSCATWEELPAQKQLRQCNPLSASLDVKADRLVTTISLRQPSGTIDEILWEFGDGDTKRNTETIIQHTYKNAGKYVVKATLSNGCKQSLPLSLSIEVSDAVVPAVTTLDPAAIAVSSATLRMMLTDNGNATVTRYGICYSSTNSLPTVDDQVIQLTGTPSLNEIKSFVVSQLTANTVYYLRAFAENKAGKGYGNVKSITTGSQAVVSVSGTPTVDDKTARLFLRVDNPGSPAATQFGIVYSSANTSPEVTNSPFVEVTNPIVGSNVPVVLNNLTPNTPYTYRTYARTAQGVVYGTPPRSFTTQAEAVSNTGLVLYLPFTNRSTADASGTGNNAQMVGKPTFITDRKGNPDGAILLNGLTDYLTIADHASLRPEAISVSMWVRPTVVGTAMQLFNKSRFADSNSEQYAAQLKPSENGGSQQKVVVAFKQNGGCQVSRGWQEVVLYGLIQANQWYHLTFTLGGNVAKLYIGGQLFATNNTLPGNGYDNCLGGELRFGAQIKDYEYFFNGAMDDIRIYQRVLTDTEIKTLTNQ</sequence>
<dbReference type="Pfam" id="PF00801">
    <property type="entry name" value="PKD"/>
    <property type="match status" value="1"/>
</dbReference>
<comment type="caution">
    <text evidence="4">The sequence shown here is derived from an EMBL/GenBank/DDBJ whole genome shotgun (WGS) entry which is preliminary data.</text>
</comment>
<dbReference type="Gene3D" id="2.60.120.200">
    <property type="match status" value="1"/>
</dbReference>
<dbReference type="InterPro" id="IPR013320">
    <property type="entry name" value="ConA-like_dom_sf"/>
</dbReference>
<evidence type="ECO:0000313" key="4">
    <source>
        <dbReference type="EMBL" id="OIN57056.1"/>
    </source>
</evidence>
<evidence type="ECO:0000256" key="1">
    <source>
        <dbReference type="SAM" id="SignalP"/>
    </source>
</evidence>
<feature type="domain" description="PKD" evidence="2">
    <location>
        <begin position="64"/>
        <end position="116"/>
    </location>
</feature>
<evidence type="ECO:0000259" key="2">
    <source>
        <dbReference type="PROSITE" id="PS50093"/>
    </source>
</evidence>
<evidence type="ECO:0000259" key="3">
    <source>
        <dbReference type="PROSITE" id="PS50853"/>
    </source>
</evidence>
<feature type="chain" id="PRO_5010262521" description="PKD domain-containing protein" evidence="1">
    <location>
        <begin position="19"/>
        <end position="544"/>
    </location>
</feature>
<dbReference type="PROSITE" id="PS50093">
    <property type="entry name" value="PKD"/>
    <property type="match status" value="1"/>
</dbReference>
<protein>
    <recommendedName>
        <fullName evidence="6">PKD domain-containing protein</fullName>
    </recommendedName>
</protein>
<dbReference type="Pfam" id="PF13385">
    <property type="entry name" value="Laminin_G_3"/>
    <property type="match status" value="1"/>
</dbReference>
<dbReference type="GO" id="GO:0004553">
    <property type="term" value="F:hydrolase activity, hydrolyzing O-glycosyl compounds"/>
    <property type="evidence" value="ECO:0007669"/>
    <property type="project" value="UniProtKB-ARBA"/>
</dbReference>
<evidence type="ECO:0008006" key="6">
    <source>
        <dbReference type="Google" id="ProtNLM"/>
    </source>
</evidence>
<evidence type="ECO:0000313" key="5">
    <source>
        <dbReference type="Proteomes" id="UP000181790"/>
    </source>
</evidence>
<dbReference type="Proteomes" id="UP000181790">
    <property type="component" value="Unassembled WGS sequence"/>
</dbReference>
<organism evidence="4 5">
    <name type="scientific">Arsenicibacter rosenii</name>
    <dbReference type="NCBI Taxonomy" id="1750698"/>
    <lineage>
        <taxon>Bacteria</taxon>
        <taxon>Pseudomonadati</taxon>
        <taxon>Bacteroidota</taxon>
        <taxon>Cytophagia</taxon>
        <taxon>Cytophagales</taxon>
        <taxon>Spirosomataceae</taxon>
        <taxon>Arsenicibacter</taxon>
    </lineage>
</organism>
<dbReference type="InterPro" id="IPR000601">
    <property type="entry name" value="PKD_dom"/>
</dbReference>
<keyword evidence="1" id="KW-0732">Signal</keyword>
<feature type="domain" description="Fibronectin type-III" evidence="3">
    <location>
        <begin position="118"/>
        <end position="217"/>
    </location>
</feature>
<dbReference type="EMBL" id="MORL01000016">
    <property type="protein sequence ID" value="OIN57056.1"/>
    <property type="molecule type" value="Genomic_DNA"/>
</dbReference>
<accession>A0A1S2VFR9</accession>
<dbReference type="InterPro" id="IPR036116">
    <property type="entry name" value="FN3_sf"/>
</dbReference>
<proteinExistence type="predicted"/>
<dbReference type="CDD" id="cd00146">
    <property type="entry name" value="PKD"/>
    <property type="match status" value="1"/>
</dbReference>
<dbReference type="InterPro" id="IPR003961">
    <property type="entry name" value="FN3_dom"/>
</dbReference>
<dbReference type="AlphaFoldDB" id="A0A1S2VFR9"/>
<dbReference type="SUPFAM" id="SSF49265">
    <property type="entry name" value="Fibronectin type III"/>
    <property type="match status" value="1"/>
</dbReference>
<dbReference type="InterPro" id="IPR013783">
    <property type="entry name" value="Ig-like_fold"/>
</dbReference>
<dbReference type="SUPFAM" id="SSF49899">
    <property type="entry name" value="Concanavalin A-like lectins/glucanases"/>
    <property type="match status" value="1"/>
</dbReference>
<feature type="domain" description="Fibronectin type-III" evidence="3">
    <location>
        <begin position="222"/>
        <end position="319"/>
    </location>
</feature>
<dbReference type="Gene3D" id="2.60.40.10">
    <property type="entry name" value="Immunoglobulins"/>
    <property type="match status" value="2"/>
</dbReference>
<name>A0A1S2VFR9_9BACT</name>
<dbReference type="GO" id="GO:0005975">
    <property type="term" value="P:carbohydrate metabolic process"/>
    <property type="evidence" value="ECO:0007669"/>
    <property type="project" value="UniProtKB-ARBA"/>
</dbReference>